<proteinExistence type="predicted"/>
<keyword evidence="2" id="KW-1185">Reference proteome</keyword>
<sequence length="336" mass="37351">MFAFDPLQDTDFTVARNTPGAAGAMQASLKVRVAKHTGPFMFTLTCSSMSWPLFHFGDGALEQILRRLCEDDCGANFHAIIIRNCDVSHLTLAQALRYCRISRDCTTLRLLPRYEAGVMTPSVACDLFLNMFITTLAAQQRVHPLRELHIATDSPGLIVRLLTSPQLPYLRILNVPGFEGDRRPIAAAMQRNTSLVQLVLDWDGRPTAPDADEARMWRKVDNNNQQEKARYWAMGPACILARSTLARSSEAGSLTNLANIPAEIKVSILKHCVPAGPLKTDYAFRLLKFAKQKSGVFEGRMSGKPDAHGPLPHRQADWCLSVLRYKEEAAEEASTE</sequence>
<evidence type="ECO:0000313" key="1">
    <source>
        <dbReference type="EMBL" id="WOO81820.1"/>
    </source>
</evidence>
<organism evidence="1 2">
    <name type="scientific">Vanrija pseudolonga</name>
    <dbReference type="NCBI Taxonomy" id="143232"/>
    <lineage>
        <taxon>Eukaryota</taxon>
        <taxon>Fungi</taxon>
        <taxon>Dikarya</taxon>
        <taxon>Basidiomycota</taxon>
        <taxon>Agaricomycotina</taxon>
        <taxon>Tremellomycetes</taxon>
        <taxon>Trichosporonales</taxon>
        <taxon>Trichosporonaceae</taxon>
        <taxon>Vanrija</taxon>
    </lineage>
</organism>
<gene>
    <name evidence="1" type="ORF">LOC62_04G005338</name>
</gene>
<protein>
    <submittedName>
        <fullName evidence="1">Uncharacterized protein</fullName>
    </submittedName>
</protein>
<dbReference type="GeneID" id="87808567"/>
<evidence type="ECO:0000313" key="2">
    <source>
        <dbReference type="Proteomes" id="UP000827549"/>
    </source>
</evidence>
<accession>A0AAF0Y849</accession>
<reference evidence="1" key="1">
    <citation type="submission" date="2023-10" db="EMBL/GenBank/DDBJ databases">
        <authorList>
            <person name="Noh H."/>
        </authorList>
    </citation>
    <scope>NUCLEOTIDE SEQUENCE</scope>
    <source>
        <strain evidence="1">DUCC4014</strain>
    </source>
</reference>
<name>A0AAF0Y849_9TREE</name>
<dbReference type="RefSeq" id="XP_062627852.1">
    <property type="nucleotide sequence ID" value="XM_062771868.1"/>
</dbReference>
<dbReference type="Proteomes" id="UP000827549">
    <property type="component" value="Chromosome 4"/>
</dbReference>
<dbReference type="EMBL" id="CP086717">
    <property type="protein sequence ID" value="WOO81820.1"/>
    <property type="molecule type" value="Genomic_DNA"/>
</dbReference>
<dbReference type="AlphaFoldDB" id="A0AAF0Y849"/>